<dbReference type="Proteomes" id="UP000663840">
    <property type="component" value="Unassembled WGS sequence"/>
</dbReference>
<evidence type="ECO:0000313" key="2">
    <source>
        <dbReference type="EMBL" id="KAF8754164.1"/>
    </source>
</evidence>
<evidence type="ECO:0008006" key="4">
    <source>
        <dbReference type="Google" id="ProtNLM"/>
    </source>
</evidence>
<comment type="caution">
    <text evidence="1">The sequence shown here is derived from an EMBL/GenBank/DDBJ whole genome shotgun (WGS) entry which is preliminary data.</text>
</comment>
<dbReference type="Proteomes" id="UP000614334">
    <property type="component" value="Unassembled WGS sequence"/>
</dbReference>
<accession>A0A8H3HD36</accession>
<dbReference type="EMBL" id="CAJMWR010004377">
    <property type="protein sequence ID" value="CAE6498639.1"/>
    <property type="molecule type" value="Genomic_DNA"/>
</dbReference>
<dbReference type="AlphaFoldDB" id="A0A8H3HD36"/>
<dbReference type="EMBL" id="JACYCF010000011">
    <property type="protein sequence ID" value="KAF8754164.1"/>
    <property type="molecule type" value="Genomic_DNA"/>
</dbReference>
<dbReference type="InterPro" id="IPR014752">
    <property type="entry name" value="Arrestin-like_C"/>
</dbReference>
<evidence type="ECO:0000313" key="1">
    <source>
        <dbReference type="EMBL" id="CAE6498639.1"/>
    </source>
</evidence>
<proteinExistence type="predicted"/>
<name>A0A8H3HD36_9AGAM</name>
<sequence length="442" mass="49035">MSVLEASIEDLVEELPGYYAPTSPREPHDHVNSLYNRNSRPWVTLRLLSDAPVGNKFPVYYDGGTVQGSVRINLESPQTIRSVVVEVEGELQLPSAYDISPLWHEKQKLWDSSGSFDPRSIQSTGEWNWDFSFPIPTHFDNTVNGGSPRTKLPGNFSLKPYTGFMQYRVLLFVKRGKYLSDIVELQTLFAYIPRERAPPPSPLRELAYHQGTAPPGPEDDPDGWKQCKTINAKGAIFGNREVNMTYRPYLANPTIYPRGGTIFYRIEVSGGDSQALDLLSSPSSIVVLLTREVQCKRFKETSPRGVDDHDADVRAIAQGVTWALAGLPGDNDTRFLEGEITVPPGTDSSVAVTPVQLNYSVTFVVTAAGFSPHNRSDVISRNPIRVVSHPALGVRPVSRLPPGYEQKATARPTKVDWALSTIETTLGPSSWKLPVLHTNYMD</sequence>
<reference evidence="2" key="1">
    <citation type="submission" date="2020-09" db="EMBL/GenBank/DDBJ databases">
        <title>Comparative genome analyses of four rice-infecting Rhizoctonia solani isolates reveal extensive enrichment of homogalacturonan modification genes.</title>
        <authorList>
            <person name="Lee D.-Y."/>
            <person name="Jeon J."/>
            <person name="Kim K.-T."/>
            <person name="Cheong K."/>
            <person name="Song H."/>
            <person name="Choi G."/>
            <person name="Ko J."/>
            <person name="Opiyo S.O."/>
            <person name="Zuo S."/>
            <person name="Madhav S."/>
            <person name="Lee Y.-H."/>
            <person name="Wang G.-L."/>
        </authorList>
    </citation>
    <scope>NUCLEOTIDE SEQUENCE</scope>
    <source>
        <strain evidence="2">AG1-IA B2</strain>
    </source>
</reference>
<gene>
    <name evidence="1" type="ORF">RDB_LOCUS156547</name>
    <name evidence="2" type="ORF">RHS01_06401</name>
</gene>
<reference evidence="1" key="2">
    <citation type="submission" date="2021-01" db="EMBL/GenBank/DDBJ databases">
        <authorList>
            <person name="Kaushik A."/>
        </authorList>
    </citation>
    <scope>NUCLEOTIDE SEQUENCE</scope>
    <source>
        <strain evidence="1">AG1-1A</strain>
    </source>
</reference>
<protein>
    <recommendedName>
        <fullName evidence="4">Arrestin-like N-terminal domain-containing protein</fullName>
    </recommendedName>
</protein>
<organism evidence="1 3">
    <name type="scientific">Rhizoctonia solani</name>
    <dbReference type="NCBI Taxonomy" id="456999"/>
    <lineage>
        <taxon>Eukaryota</taxon>
        <taxon>Fungi</taxon>
        <taxon>Dikarya</taxon>
        <taxon>Basidiomycota</taxon>
        <taxon>Agaricomycotina</taxon>
        <taxon>Agaricomycetes</taxon>
        <taxon>Cantharellales</taxon>
        <taxon>Ceratobasidiaceae</taxon>
        <taxon>Rhizoctonia</taxon>
    </lineage>
</organism>
<dbReference type="Gene3D" id="2.60.40.640">
    <property type="match status" value="1"/>
</dbReference>
<evidence type="ECO:0000313" key="3">
    <source>
        <dbReference type="Proteomes" id="UP000663840"/>
    </source>
</evidence>